<dbReference type="InterPro" id="IPR007227">
    <property type="entry name" value="Cell_shape_determining_MreD"/>
</dbReference>
<dbReference type="GO" id="GO:0005886">
    <property type="term" value="C:plasma membrane"/>
    <property type="evidence" value="ECO:0007669"/>
    <property type="project" value="UniProtKB-SubCell"/>
</dbReference>
<evidence type="ECO:0000256" key="6">
    <source>
        <dbReference type="ARBA" id="ARBA00022989"/>
    </source>
</evidence>
<keyword evidence="4 8" id="KW-0812">Transmembrane</keyword>
<feature type="transmembrane region" description="Helical" evidence="8">
    <location>
        <begin position="69"/>
        <end position="88"/>
    </location>
</feature>
<keyword evidence="5" id="KW-0133">Cell shape</keyword>
<dbReference type="NCBIfam" id="TIGR03426">
    <property type="entry name" value="shape_MreD"/>
    <property type="match status" value="1"/>
</dbReference>
<dbReference type="Pfam" id="PF04093">
    <property type="entry name" value="MreD"/>
    <property type="match status" value="1"/>
</dbReference>
<reference evidence="9 10" key="1">
    <citation type="submission" date="2018-10" db="EMBL/GenBank/DDBJ databases">
        <title>Draft genome sequence of Bacillus salarius IM0101, isolated from a hypersaline soil in Inner Mongolia, China.</title>
        <authorList>
            <person name="Yamprayoonswat W."/>
            <person name="Boonvisut S."/>
            <person name="Jumpathong W."/>
            <person name="Sittihan S."/>
            <person name="Ruangsuj P."/>
            <person name="Wanthongcharoen S."/>
            <person name="Thongpramul N."/>
            <person name="Pimmason S."/>
            <person name="Yu B."/>
            <person name="Yasawong M."/>
        </authorList>
    </citation>
    <scope>NUCLEOTIDE SEQUENCE [LARGE SCALE GENOMIC DNA]</scope>
    <source>
        <strain evidence="9 10">IM0101</strain>
    </source>
</reference>
<feature type="transmembrane region" description="Helical" evidence="8">
    <location>
        <begin position="141"/>
        <end position="158"/>
    </location>
</feature>
<evidence type="ECO:0000256" key="1">
    <source>
        <dbReference type="ARBA" id="ARBA00004651"/>
    </source>
</evidence>
<proteinExistence type="inferred from homology"/>
<evidence type="ECO:0000313" key="10">
    <source>
        <dbReference type="Proteomes" id="UP000275076"/>
    </source>
</evidence>
<evidence type="ECO:0000256" key="5">
    <source>
        <dbReference type="ARBA" id="ARBA00022960"/>
    </source>
</evidence>
<evidence type="ECO:0000256" key="8">
    <source>
        <dbReference type="SAM" id="Phobius"/>
    </source>
</evidence>
<accession>A0A3R9QKC4</accession>
<organism evidence="9 10">
    <name type="scientific">Salibacterium salarium</name>
    <dbReference type="NCBI Taxonomy" id="284579"/>
    <lineage>
        <taxon>Bacteria</taxon>
        <taxon>Bacillati</taxon>
        <taxon>Bacillota</taxon>
        <taxon>Bacilli</taxon>
        <taxon>Bacillales</taxon>
        <taxon>Bacillaceae</taxon>
    </lineage>
</organism>
<comment type="caution">
    <text evidence="9">The sequence shown here is derived from an EMBL/GenBank/DDBJ whole genome shotgun (WGS) entry which is preliminary data.</text>
</comment>
<dbReference type="EMBL" id="RBVX01000016">
    <property type="protein sequence ID" value="RSL32275.1"/>
    <property type="molecule type" value="Genomic_DNA"/>
</dbReference>
<dbReference type="AlphaFoldDB" id="A0A3R9QKC4"/>
<keyword evidence="10" id="KW-1185">Reference proteome</keyword>
<feature type="transmembrane region" description="Helical" evidence="8">
    <location>
        <begin position="6"/>
        <end position="27"/>
    </location>
</feature>
<gene>
    <name evidence="9" type="primary">mreD</name>
    <name evidence="9" type="ORF">D7Z54_16625</name>
</gene>
<keyword evidence="6 8" id="KW-1133">Transmembrane helix</keyword>
<evidence type="ECO:0000313" key="9">
    <source>
        <dbReference type="EMBL" id="RSL32275.1"/>
    </source>
</evidence>
<evidence type="ECO:0000256" key="3">
    <source>
        <dbReference type="ARBA" id="ARBA00022475"/>
    </source>
</evidence>
<evidence type="ECO:0000256" key="4">
    <source>
        <dbReference type="ARBA" id="ARBA00022692"/>
    </source>
</evidence>
<evidence type="ECO:0000256" key="2">
    <source>
        <dbReference type="ARBA" id="ARBA00007776"/>
    </source>
</evidence>
<comment type="similarity">
    <text evidence="2">Belongs to the MreD family.</text>
</comment>
<dbReference type="RefSeq" id="WP_125557065.1">
    <property type="nucleotide sequence ID" value="NZ_RBVX01000016.1"/>
</dbReference>
<name>A0A3R9QKC4_9BACI</name>
<comment type="subcellular location">
    <subcellularLocation>
        <location evidence="1">Cell membrane</location>
        <topology evidence="1">Multi-pass membrane protein</topology>
    </subcellularLocation>
</comment>
<feature type="transmembrane region" description="Helical" evidence="8">
    <location>
        <begin position="39"/>
        <end position="63"/>
    </location>
</feature>
<keyword evidence="3" id="KW-1003">Cell membrane</keyword>
<sequence length="174" mass="20267">MIRFGLPLLVFALFLIEGTLFQIFVPPSFERDIVLVPRLTLIAIVMISIFRGAGLGMLYGVVVGLFYDFVYTDLIGVYMFSLGFVAYISSFTFTAVRTSYWWQFLITLGALFVLEWMTYGLHYVIGNTDIVFEEFFMTRMLPSWMLNGLVALLLLYPFQQFFHKLKELEELQQR</sequence>
<protein>
    <submittedName>
        <fullName evidence="9">Rod shape-determining protein MreD</fullName>
    </submittedName>
</protein>
<evidence type="ECO:0000256" key="7">
    <source>
        <dbReference type="ARBA" id="ARBA00023136"/>
    </source>
</evidence>
<dbReference type="OrthoDB" id="1653857at2"/>
<keyword evidence="7 8" id="KW-0472">Membrane</keyword>
<feature type="transmembrane region" description="Helical" evidence="8">
    <location>
        <begin position="100"/>
        <end position="121"/>
    </location>
</feature>
<dbReference type="Proteomes" id="UP000275076">
    <property type="component" value="Unassembled WGS sequence"/>
</dbReference>
<dbReference type="GO" id="GO:0008360">
    <property type="term" value="P:regulation of cell shape"/>
    <property type="evidence" value="ECO:0007669"/>
    <property type="project" value="UniProtKB-KW"/>
</dbReference>